<evidence type="ECO:0000259" key="4">
    <source>
        <dbReference type="PROSITE" id="PS50893"/>
    </source>
</evidence>
<dbReference type="RefSeq" id="WP_126306878.1">
    <property type="nucleotide sequence ID" value="NZ_AP018449.1"/>
</dbReference>
<dbReference type="InterPro" id="IPR027417">
    <property type="entry name" value="P-loop_NTPase"/>
</dbReference>
<feature type="domain" description="ABC transporter" evidence="4">
    <location>
        <begin position="2"/>
        <end position="223"/>
    </location>
</feature>
<dbReference type="EMBL" id="AP018449">
    <property type="protein sequence ID" value="BBB90278.1"/>
    <property type="molecule type" value="Genomic_DNA"/>
</dbReference>
<keyword evidence="3 5" id="KW-0067">ATP-binding</keyword>
<accession>A0A348AGT0</accession>
<organism evidence="5 6">
    <name type="scientific">Methylomusa anaerophila</name>
    <dbReference type="NCBI Taxonomy" id="1930071"/>
    <lineage>
        <taxon>Bacteria</taxon>
        <taxon>Bacillati</taxon>
        <taxon>Bacillota</taxon>
        <taxon>Negativicutes</taxon>
        <taxon>Selenomonadales</taxon>
        <taxon>Sporomusaceae</taxon>
        <taxon>Methylomusa</taxon>
    </lineage>
</organism>
<dbReference type="Proteomes" id="UP000276437">
    <property type="component" value="Chromosome"/>
</dbReference>
<evidence type="ECO:0000256" key="3">
    <source>
        <dbReference type="ARBA" id="ARBA00022840"/>
    </source>
</evidence>
<dbReference type="KEGG" id="mana:MAMMFC1_00926"/>
<dbReference type="AlphaFoldDB" id="A0A348AGT0"/>
<dbReference type="PANTHER" id="PTHR24220">
    <property type="entry name" value="IMPORT ATP-BINDING PROTEIN"/>
    <property type="match status" value="1"/>
</dbReference>
<dbReference type="InterPro" id="IPR015854">
    <property type="entry name" value="ABC_transpr_LolD-like"/>
</dbReference>
<proteinExistence type="predicted"/>
<dbReference type="InterPro" id="IPR003593">
    <property type="entry name" value="AAA+_ATPase"/>
</dbReference>
<dbReference type="Gene3D" id="3.40.50.300">
    <property type="entry name" value="P-loop containing nucleotide triphosphate hydrolases"/>
    <property type="match status" value="1"/>
</dbReference>
<dbReference type="InterPro" id="IPR003439">
    <property type="entry name" value="ABC_transporter-like_ATP-bd"/>
</dbReference>
<evidence type="ECO:0000256" key="1">
    <source>
        <dbReference type="ARBA" id="ARBA00022448"/>
    </source>
</evidence>
<dbReference type="SMART" id="SM00382">
    <property type="entry name" value="AAA"/>
    <property type="match status" value="1"/>
</dbReference>
<dbReference type="OrthoDB" id="9772862at2"/>
<dbReference type="GO" id="GO:0005524">
    <property type="term" value="F:ATP binding"/>
    <property type="evidence" value="ECO:0007669"/>
    <property type="project" value="UniProtKB-KW"/>
</dbReference>
<gene>
    <name evidence="5" type="primary">lolD_1</name>
    <name evidence="5" type="ORF">MAMMFC1_00926</name>
</gene>
<sequence>MLEIHNLVKQFRHPNGEMITVTAVDQLRIGQGEQLILAGPSGSGKTTLLHLIAGLISPTAGEILWDEERIDHLPEARRDAWRAHNVGYIFQNFNLLNSLSVLENILVAVAFGSRSSSQGRRNEILPLLTKVGLADRADDKPARLSTGEQQRVAVARALINKPRLILADEPTASLDQGNVKVVLELLQELCEQNHSTLVLATHDREVMSRFPRILEMRRQGRELP</sequence>
<reference evidence="5 6" key="1">
    <citation type="journal article" date="2018" name="Int. J. Syst. Evol. Microbiol.">
        <title>Methylomusa anaerophila gen. nov., sp. nov., an anaerobic methanol-utilizing bacterium isolated from a microbial fuel cell.</title>
        <authorList>
            <person name="Amano N."/>
            <person name="Yamamuro A."/>
            <person name="Miyahara M."/>
            <person name="Kouzuma A."/>
            <person name="Abe T."/>
            <person name="Watanabe K."/>
        </authorList>
    </citation>
    <scope>NUCLEOTIDE SEQUENCE [LARGE SCALE GENOMIC DNA]</scope>
    <source>
        <strain evidence="5 6">MMFC1</strain>
    </source>
</reference>
<protein>
    <submittedName>
        <fullName evidence="5">Lipoprotein-releasing system ATP-binding protein LolD</fullName>
        <ecNumber evidence="5">3.6.3.-</ecNumber>
    </submittedName>
</protein>
<name>A0A348AGT0_9FIRM</name>
<keyword evidence="1" id="KW-0813">Transport</keyword>
<evidence type="ECO:0000256" key="2">
    <source>
        <dbReference type="ARBA" id="ARBA00022741"/>
    </source>
</evidence>
<dbReference type="GO" id="GO:0016887">
    <property type="term" value="F:ATP hydrolysis activity"/>
    <property type="evidence" value="ECO:0007669"/>
    <property type="project" value="InterPro"/>
</dbReference>
<dbReference type="GO" id="GO:0022857">
    <property type="term" value="F:transmembrane transporter activity"/>
    <property type="evidence" value="ECO:0007669"/>
    <property type="project" value="TreeGrafter"/>
</dbReference>
<keyword evidence="5" id="KW-0449">Lipoprotein</keyword>
<keyword evidence="5" id="KW-0378">Hydrolase</keyword>
<dbReference type="CDD" id="cd03255">
    <property type="entry name" value="ABC_MJ0796_LolCDE_FtsE"/>
    <property type="match status" value="1"/>
</dbReference>
<dbReference type="PROSITE" id="PS50893">
    <property type="entry name" value="ABC_TRANSPORTER_2"/>
    <property type="match status" value="1"/>
</dbReference>
<evidence type="ECO:0000313" key="6">
    <source>
        <dbReference type="Proteomes" id="UP000276437"/>
    </source>
</evidence>
<evidence type="ECO:0000313" key="5">
    <source>
        <dbReference type="EMBL" id="BBB90278.1"/>
    </source>
</evidence>
<keyword evidence="2" id="KW-0547">Nucleotide-binding</keyword>
<dbReference type="SUPFAM" id="SSF52540">
    <property type="entry name" value="P-loop containing nucleoside triphosphate hydrolases"/>
    <property type="match status" value="1"/>
</dbReference>
<dbReference type="EC" id="3.6.3.-" evidence="5"/>
<keyword evidence="6" id="KW-1185">Reference proteome</keyword>
<dbReference type="GO" id="GO:0005886">
    <property type="term" value="C:plasma membrane"/>
    <property type="evidence" value="ECO:0007669"/>
    <property type="project" value="TreeGrafter"/>
</dbReference>
<dbReference type="PANTHER" id="PTHR24220:SF659">
    <property type="entry name" value="TRANSPORTER, PUTATIVE-RELATED"/>
    <property type="match status" value="1"/>
</dbReference>
<dbReference type="Pfam" id="PF00005">
    <property type="entry name" value="ABC_tran"/>
    <property type="match status" value="1"/>
</dbReference>
<dbReference type="InterPro" id="IPR017911">
    <property type="entry name" value="MacB-like_ATP-bd"/>
</dbReference>